<protein>
    <submittedName>
        <fullName evidence="1">Uncharacterized protein</fullName>
    </submittedName>
</protein>
<proteinExistence type="predicted"/>
<accession>A0A0N7KZW7</accession>
<name>A0A0N7KZW7_9CAUD</name>
<evidence type="ECO:0000313" key="1">
    <source>
        <dbReference type="EMBL" id="CDK24006.1"/>
    </source>
</evidence>
<sequence>MPNLCILHGAGCLPVSSAWYHRTRVDNESQARIFHQSPLHTGGFTMRNFFNKCSV</sequence>
<dbReference type="EMBL" id="HG792105">
    <property type="protein sequence ID" value="CDK24006.1"/>
    <property type="molecule type" value="Genomic_DNA"/>
</dbReference>
<reference evidence="1 2" key="2">
    <citation type="submission" date="2015-10" db="EMBL/GenBank/DDBJ databases">
        <title>Complete genome sequence of Stx2 bacteriophages.</title>
        <authorList>
            <person name="Beutin L."/>
            <person name="Hammerl J.A."/>
            <person name="Reetz J."/>
            <person name="Strauch E."/>
        </authorList>
    </citation>
    <scope>NUCLEOTIDE SEQUENCE [LARGE SCALE GENOMIC DNA]</scope>
</reference>
<gene>
    <name evidence="1" type="primary">ORF45</name>
</gene>
<organism evidence="1 2">
    <name type="scientific">Escherichia phage P14437</name>
    <dbReference type="NCBI Taxonomy" id="1429233"/>
    <lineage>
        <taxon>Viruses</taxon>
        <taxon>Duplodnaviria</taxon>
        <taxon>Heunggongvirae</taxon>
        <taxon>Uroviricota</taxon>
        <taxon>Caudoviricetes</taxon>
        <taxon>Sepvirinae</taxon>
        <taxon>Oslovirus</taxon>
        <taxon>Oslovirus ov191</taxon>
    </lineage>
</organism>
<evidence type="ECO:0000313" key="2">
    <source>
        <dbReference type="Proteomes" id="UP000246778"/>
    </source>
</evidence>
<dbReference type="Proteomes" id="UP000246778">
    <property type="component" value="Segment"/>
</dbReference>
<reference evidence="2" key="1">
    <citation type="submission" date="2013-10" db="EMBL/GenBank/DDBJ databases">
        <authorList>
            <person name="Hammerl J."/>
        </authorList>
    </citation>
    <scope>NUCLEOTIDE SEQUENCE [LARGE SCALE GENOMIC DNA]</scope>
</reference>